<dbReference type="EMBL" id="JAPDNS010000001">
    <property type="protein sequence ID" value="MCW3484954.1"/>
    <property type="molecule type" value="Genomic_DNA"/>
</dbReference>
<dbReference type="PIRSF" id="PIRSF018266">
    <property type="entry name" value="FecR"/>
    <property type="match status" value="1"/>
</dbReference>
<dbReference type="InterPro" id="IPR006860">
    <property type="entry name" value="FecR"/>
</dbReference>
<feature type="domain" description="Protein FecR C-terminal" evidence="3">
    <location>
        <begin position="290"/>
        <end position="352"/>
    </location>
</feature>
<dbReference type="Pfam" id="PF16344">
    <property type="entry name" value="FecR_C"/>
    <property type="match status" value="1"/>
</dbReference>
<dbReference type="RefSeq" id="WP_264730903.1">
    <property type="nucleotide sequence ID" value="NZ_JAPDNR010000001.1"/>
</dbReference>
<evidence type="ECO:0000313" key="4">
    <source>
        <dbReference type="EMBL" id="MCW3484954.1"/>
    </source>
</evidence>
<organism evidence="4 5">
    <name type="scientific">Chitinophaga nivalis</name>
    <dbReference type="NCBI Taxonomy" id="2991709"/>
    <lineage>
        <taxon>Bacteria</taxon>
        <taxon>Pseudomonadati</taxon>
        <taxon>Bacteroidota</taxon>
        <taxon>Chitinophagia</taxon>
        <taxon>Chitinophagales</taxon>
        <taxon>Chitinophagaceae</taxon>
        <taxon>Chitinophaga</taxon>
    </lineage>
</organism>
<dbReference type="Gene3D" id="3.55.50.30">
    <property type="match status" value="1"/>
</dbReference>
<dbReference type="PANTHER" id="PTHR30273:SF2">
    <property type="entry name" value="PROTEIN FECR"/>
    <property type="match status" value="1"/>
</dbReference>
<reference evidence="4 5" key="1">
    <citation type="submission" date="2022-10" db="EMBL/GenBank/DDBJ databases">
        <title>Chitinophaga nivalis PC15 sp. nov., isolated from Pyeongchang county, South Korea.</title>
        <authorList>
            <person name="Trinh H.N."/>
        </authorList>
    </citation>
    <scope>NUCLEOTIDE SEQUENCE [LARGE SCALE GENOMIC DNA]</scope>
    <source>
        <strain evidence="4 5">PC14</strain>
    </source>
</reference>
<dbReference type="Proteomes" id="UP001207742">
    <property type="component" value="Unassembled WGS sequence"/>
</dbReference>
<feature type="transmembrane region" description="Helical" evidence="1">
    <location>
        <begin position="62"/>
        <end position="84"/>
    </location>
</feature>
<dbReference type="Pfam" id="PF04773">
    <property type="entry name" value="FecR"/>
    <property type="match status" value="1"/>
</dbReference>
<gene>
    <name evidence="4" type="ORF">OL497_13680</name>
</gene>
<keyword evidence="1" id="KW-0472">Membrane</keyword>
<evidence type="ECO:0000313" key="5">
    <source>
        <dbReference type="Proteomes" id="UP001207742"/>
    </source>
</evidence>
<sequence>MTEKLAGTISADDEQLLDELIEEDEHVREKWESLLQTPPPAGNTPWLEVIDFEEKRHPVRQLVIRLAVAAAIFTAVVFTGWKWWQSSRQQPALAAVPSLISHEDIQLQLANGKTILLSNASENINVEGKQLTNKNKTLSYNNESALPDGINTLKVPVGQDYQIKLPDGTLVFLNAVTKMEFPFAFKGNTREITINGEAYLKIAKDPSRPFIVHLPHSRAEVLGTSFNVNSYDSGVVKVSLVEGSVRVNAGHKTILVKPGLQAIYSANTQALHLKPFDADIELSWRKGIHYFTATSLPEICTVLSRWYGVRVKMDNQLISTEKFTGSIERTTAITIFLESLKETTKANYYFSRDSVLHFQ</sequence>
<proteinExistence type="predicted"/>
<evidence type="ECO:0000256" key="1">
    <source>
        <dbReference type="SAM" id="Phobius"/>
    </source>
</evidence>
<dbReference type="InterPro" id="IPR032508">
    <property type="entry name" value="FecR_C"/>
</dbReference>
<evidence type="ECO:0000259" key="2">
    <source>
        <dbReference type="Pfam" id="PF04773"/>
    </source>
</evidence>
<evidence type="ECO:0000259" key="3">
    <source>
        <dbReference type="Pfam" id="PF16344"/>
    </source>
</evidence>
<comment type="caution">
    <text evidence="4">The sequence shown here is derived from an EMBL/GenBank/DDBJ whole genome shotgun (WGS) entry which is preliminary data.</text>
</comment>
<keyword evidence="1" id="KW-0812">Transmembrane</keyword>
<dbReference type="InterPro" id="IPR012373">
    <property type="entry name" value="Ferrdict_sens_TM"/>
</dbReference>
<protein>
    <submittedName>
        <fullName evidence="4">FecR domain-containing protein</fullName>
    </submittedName>
</protein>
<name>A0ABT3ILU5_9BACT</name>
<keyword evidence="1" id="KW-1133">Transmembrane helix</keyword>
<dbReference type="Gene3D" id="2.60.120.1440">
    <property type="match status" value="1"/>
</dbReference>
<dbReference type="PANTHER" id="PTHR30273">
    <property type="entry name" value="PERIPLASMIC SIGNAL SENSOR AND SIGMA FACTOR ACTIVATOR FECR-RELATED"/>
    <property type="match status" value="1"/>
</dbReference>
<keyword evidence="5" id="KW-1185">Reference proteome</keyword>
<feature type="domain" description="FecR protein" evidence="2">
    <location>
        <begin position="152"/>
        <end position="246"/>
    </location>
</feature>
<accession>A0ABT3ILU5</accession>